<keyword evidence="7" id="KW-1185">Reference proteome</keyword>
<evidence type="ECO:0000313" key="6">
    <source>
        <dbReference type="EMBL" id="MBO0344341.1"/>
    </source>
</evidence>
<dbReference type="InterPro" id="IPR002509">
    <property type="entry name" value="NODB_dom"/>
</dbReference>
<reference evidence="6" key="1">
    <citation type="submission" date="2021-03" db="EMBL/GenBank/DDBJ databases">
        <title>Roseibium sp. CAU 1637 isolated from Incheon.</title>
        <authorList>
            <person name="Kim W."/>
        </authorList>
    </citation>
    <scope>NUCLEOTIDE SEQUENCE</scope>
    <source>
        <strain evidence="6">CAU 1637</strain>
    </source>
</reference>
<dbReference type="RefSeq" id="WP_206938364.1">
    <property type="nucleotide sequence ID" value="NZ_JAFLNF010000002.1"/>
</dbReference>
<dbReference type="Pfam" id="PF01522">
    <property type="entry name" value="Polysacc_deac_1"/>
    <property type="match status" value="1"/>
</dbReference>
<accession>A0A939EM31</accession>
<protein>
    <recommendedName>
        <fullName evidence="3">Chitooligosaccharide deacetylase</fullName>
    </recommendedName>
    <alternativeName>
        <fullName evidence="4">Nodulation protein B</fullName>
    </alternativeName>
</protein>
<evidence type="ECO:0000256" key="2">
    <source>
        <dbReference type="ARBA" id="ARBA00010973"/>
    </source>
</evidence>
<dbReference type="Gene3D" id="3.20.20.370">
    <property type="entry name" value="Glycoside hydrolase/deacetylase"/>
    <property type="match status" value="1"/>
</dbReference>
<proteinExistence type="inferred from homology"/>
<dbReference type="InterPro" id="IPR011330">
    <property type="entry name" value="Glyco_hydro/deAcase_b/a-brl"/>
</dbReference>
<dbReference type="GO" id="GO:0016810">
    <property type="term" value="F:hydrolase activity, acting on carbon-nitrogen (but not peptide) bonds"/>
    <property type="evidence" value="ECO:0007669"/>
    <property type="project" value="InterPro"/>
</dbReference>
<dbReference type="Proteomes" id="UP000664779">
    <property type="component" value="Unassembled WGS sequence"/>
</dbReference>
<name>A0A939EM31_9HYPH</name>
<dbReference type="InterPro" id="IPR037950">
    <property type="entry name" value="PgdA-like"/>
</dbReference>
<sequence>MSSLKVAEAYPWPEGKKSAFCFSVDVDAHSPWMWNNRENTPELLSHLEQRHYGPRVGLPRLVRMLESFDVKGSFFVPGAVAEAHPWMLPELVDAGHEVGLHGYFHELVQQVSDDEFSQVLGASIELFEKQTGKKPAGFRSPAWEMTPHMVAEIKRLGFYDSSLMGFDTPYSVNGVTEVPVNWSTDDAIFFKFLGGPGMDSWPPVGTDAVLSAWQEELAASQRYGTLFMLTVHDWISGRGARTAMLEKLLGSVMTSRDTWVATVGEVAAHHEATASGLNNVMPEVPETLFNHPAWKGA</sequence>
<dbReference type="AlphaFoldDB" id="A0A939EM31"/>
<evidence type="ECO:0000259" key="5">
    <source>
        <dbReference type="PROSITE" id="PS51677"/>
    </source>
</evidence>
<dbReference type="PANTHER" id="PTHR47561">
    <property type="entry name" value="POLYSACCHARIDE DEACETYLASE FAMILY PROTEIN (AFU_ORTHOLOGUE AFUA_6G05030)"/>
    <property type="match status" value="1"/>
</dbReference>
<evidence type="ECO:0000256" key="3">
    <source>
        <dbReference type="ARBA" id="ARBA00020071"/>
    </source>
</evidence>
<comment type="similarity">
    <text evidence="2">Belongs to the polysaccharide deacetylase family.</text>
</comment>
<dbReference type="EMBL" id="JAFLNF010000002">
    <property type="protein sequence ID" value="MBO0344341.1"/>
    <property type="molecule type" value="Genomic_DNA"/>
</dbReference>
<dbReference type="PANTHER" id="PTHR47561:SF1">
    <property type="entry name" value="POLYSACCHARIDE DEACETYLASE FAMILY PROTEIN (AFU_ORTHOLOGUE AFUA_6G05030)"/>
    <property type="match status" value="1"/>
</dbReference>
<organism evidence="6 7">
    <name type="scientific">Roseibium limicola</name>
    <dbReference type="NCBI Taxonomy" id="2816037"/>
    <lineage>
        <taxon>Bacteria</taxon>
        <taxon>Pseudomonadati</taxon>
        <taxon>Pseudomonadota</taxon>
        <taxon>Alphaproteobacteria</taxon>
        <taxon>Hyphomicrobiales</taxon>
        <taxon>Stappiaceae</taxon>
        <taxon>Roseibium</taxon>
    </lineage>
</organism>
<dbReference type="GO" id="GO:0005975">
    <property type="term" value="P:carbohydrate metabolic process"/>
    <property type="evidence" value="ECO:0007669"/>
    <property type="project" value="InterPro"/>
</dbReference>
<comment type="caution">
    <text evidence="6">The sequence shown here is derived from an EMBL/GenBank/DDBJ whole genome shotgun (WGS) entry which is preliminary data.</text>
</comment>
<evidence type="ECO:0000313" key="7">
    <source>
        <dbReference type="Proteomes" id="UP000664779"/>
    </source>
</evidence>
<gene>
    <name evidence="6" type="ORF">J0X15_03820</name>
</gene>
<dbReference type="CDD" id="cd10938">
    <property type="entry name" value="CE4_HpPgdA_like"/>
    <property type="match status" value="1"/>
</dbReference>
<comment type="function">
    <text evidence="1">Is involved in generating a small heat-stable compound (Nod), an acylated oligomer of N-acetylglucosamine, that stimulates mitosis in various plant protoplasts.</text>
</comment>
<feature type="domain" description="NodB homology" evidence="5">
    <location>
        <begin position="41"/>
        <end position="261"/>
    </location>
</feature>
<dbReference type="PROSITE" id="PS51677">
    <property type="entry name" value="NODB"/>
    <property type="match status" value="1"/>
</dbReference>
<dbReference type="SUPFAM" id="SSF88713">
    <property type="entry name" value="Glycoside hydrolase/deacetylase"/>
    <property type="match status" value="1"/>
</dbReference>
<evidence type="ECO:0000256" key="4">
    <source>
        <dbReference type="ARBA" id="ARBA00032976"/>
    </source>
</evidence>
<evidence type="ECO:0000256" key="1">
    <source>
        <dbReference type="ARBA" id="ARBA00003236"/>
    </source>
</evidence>